<dbReference type="InterPro" id="IPR001647">
    <property type="entry name" value="HTH_TetR"/>
</dbReference>
<dbReference type="EMBL" id="SPQC01000057">
    <property type="protein sequence ID" value="TFU20485.1"/>
    <property type="molecule type" value="Genomic_DNA"/>
</dbReference>
<dbReference type="Gene3D" id="1.10.357.10">
    <property type="entry name" value="Tetracycline Repressor, domain 2"/>
    <property type="match status" value="1"/>
</dbReference>
<dbReference type="PROSITE" id="PS50977">
    <property type="entry name" value="HTH_TETR_2"/>
    <property type="match status" value="1"/>
</dbReference>
<name>A0A4Y9F0N8_9MICC</name>
<proteinExistence type="predicted"/>
<evidence type="ECO:0000313" key="5">
    <source>
        <dbReference type="Proteomes" id="UP000297951"/>
    </source>
</evidence>
<dbReference type="AlphaFoldDB" id="A0A4Y9F0N8"/>
<sequence length="216" mass="24487">MPKLINHEERKQEIAQAVWAVLAREGVRGVSVRTVAAEAGISTGSLRHVFPSHEEMMQFSLDYVGKRFIRALTSRTFNYELIYSLEEIFTELSPVSEDGKLFITVVAGMLADASTIPGITKILQSHEKDFLYAYGFLLSQLRAQGFVRDDIDIDLEVEKLVALLWGISCLYLLTDGEASDEELMAPILTHFETLLEIFTYPEEQDLDYFSQEFFSA</sequence>
<keyword evidence="1 2" id="KW-0238">DNA-binding</keyword>
<evidence type="ECO:0000259" key="3">
    <source>
        <dbReference type="PROSITE" id="PS50977"/>
    </source>
</evidence>
<dbReference type="InterPro" id="IPR036271">
    <property type="entry name" value="Tet_transcr_reg_TetR-rel_C_sf"/>
</dbReference>
<dbReference type="InterPro" id="IPR009057">
    <property type="entry name" value="Homeodomain-like_sf"/>
</dbReference>
<dbReference type="Proteomes" id="UP000297951">
    <property type="component" value="Unassembled WGS sequence"/>
</dbReference>
<accession>A0A4Y9F0N8</accession>
<evidence type="ECO:0000313" key="4">
    <source>
        <dbReference type="EMBL" id="TFU20485.1"/>
    </source>
</evidence>
<dbReference type="PANTHER" id="PTHR43479">
    <property type="entry name" value="ACREF/ENVCD OPERON REPRESSOR-RELATED"/>
    <property type="match status" value="1"/>
</dbReference>
<reference evidence="4 5" key="1">
    <citation type="submission" date="2019-03" db="EMBL/GenBank/DDBJ databases">
        <title>Diversity of the mouse oral microbiome.</title>
        <authorList>
            <person name="Joseph S."/>
            <person name="Aduse-Opoku J."/>
            <person name="Curtis M."/>
            <person name="Wade W."/>
            <person name="Hashim A."/>
        </authorList>
    </citation>
    <scope>NUCLEOTIDE SEQUENCE [LARGE SCALE GENOMIC DNA]</scope>
    <source>
        <strain evidence="5">irhom_31</strain>
    </source>
</reference>
<protein>
    <submittedName>
        <fullName evidence="4">TetR/AcrR family transcriptional regulator</fullName>
    </submittedName>
</protein>
<comment type="caution">
    <text evidence="4">The sequence shown here is derived from an EMBL/GenBank/DDBJ whole genome shotgun (WGS) entry which is preliminary data.</text>
</comment>
<feature type="DNA-binding region" description="H-T-H motif" evidence="2">
    <location>
        <begin position="31"/>
        <end position="50"/>
    </location>
</feature>
<dbReference type="SUPFAM" id="SSF46689">
    <property type="entry name" value="Homeodomain-like"/>
    <property type="match status" value="1"/>
</dbReference>
<dbReference type="SUPFAM" id="SSF48498">
    <property type="entry name" value="Tetracyclin repressor-like, C-terminal domain"/>
    <property type="match status" value="1"/>
</dbReference>
<organism evidence="4 5">
    <name type="scientific">Rothia nasimurium</name>
    <dbReference type="NCBI Taxonomy" id="85336"/>
    <lineage>
        <taxon>Bacteria</taxon>
        <taxon>Bacillati</taxon>
        <taxon>Actinomycetota</taxon>
        <taxon>Actinomycetes</taxon>
        <taxon>Micrococcales</taxon>
        <taxon>Micrococcaceae</taxon>
        <taxon>Rothia</taxon>
    </lineage>
</organism>
<feature type="domain" description="HTH tetR-type" evidence="3">
    <location>
        <begin position="8"/>
        <end position="68"/>
    </location>
</feature>
<evidence type="ECO:0000256" key="2">
    <source>
        <dbReference type="PROSITE-ProRule" id="PRU00335"/>
    </source>
</evidence>
<dbReference type="Pfam" id="PF00440">
    <property type="entry name" value="TetR_N"/>
    <property type="match status" value="1"/>
</dbReference>
<evidence type="ECO:0000256" key="1">
    <source>
        <dbReference type="ARBA" id="ARBA00023125"/>
    </source>
</evidence>
<dbReference type="InterPro" id="IPR050624">
    <property type="entry name" value="HTH-type_Tx_Regulator"/>
</dbReference>
<dbReference type="OrthoDB" id="9816296at2"/>
<gene>
    <name evidence="4" type="ORF">E4U03_11425</name>
</gene>
<dbReference type="RefSeq" id="WP_135013857.1">
    <property type="nucleotide sequence ID" value="NZ_JADGLK010000057.1"/>
</dbReference>
<dbReference type="PANTHER" id="PTHR43479:SF11">
    <property type="entry name" value="ACREF_ENVCD OPERON REPRESSOR-RELATED"/>
    <property type="match status" value="1"/>
</dbReference>
<dbReference type="GO" id="GO:0003677">
    <property type="term" value="F:DNA binding"/>
    <property type="evidence" value="ECO:0007669"/>
    <property type="project" value="UniProtKB-UniRule"/>
</dbReference>